<keyword evidence="1" id="KW-0732">Signal</keyword>
<dbReference type="EMBL" id="JAWPFQ010000036">
    <property type="protein sequence ID" value="MDW2916705.1"/>
    <property type="molecule type" value="Genomic_DNA"/>
</dbReference>
<protein>
    <submittedName>
        <fullName evidence="2">Uncharacterized protein</fullName>
    </submittedName>
</protein>
<evidence type="ECO:0000313" key="2">
    <source>
        <dbReference type="EMBL" id="MDW2916705.1"/>
    </source>
</evidence>
<organism evidence="2 3">
    <name type="scientific">Mesomycoplasma ovipneumoniae</name>
    <dbReference type="NCBI Taxonomy" id="29562"/>
    <lineage>
        <taxon>Bacteria</taxon>
        <taxon>Bacillati</taxon>
        <taxon>Mycoplasmatota</taxon>
        <taxon>Mycoplasmoidales</taxon>
        <taxon>Metamycoplasmataceae</taxon>
        <taxon>Mesomycoplasma</taxon>
    </lineage>
</organism>
<feature type="chain" id="PRO_5042532958" evidence="1">
    <location>
        <begin position="24"/>
        <end position="234"/>
    </location>
</feature>
<gene>
    <name evidence="2" type="ORF">R7W55_03630</name>
</gene>
<evidence type="ECO:0000256" key="1">
    <source>
        <dbReference type="SAM" id="SignalP"/>
    </source>
</evidence>
<dbReference type="Proteomes" id="UP001287983">
    <property type="component" value="Unassembled WGS sequence"/>
</dbReference>
<dbReference type="RefSeq" id="WP_318045817.1">
    <property type="nucleotide sequence ID" value="NZ_JAWPFJ010000001.1"/>
</dbReference>
<dbReference type="AlphaFoldDB" id="A0AAJ2UFK6"/>
<accession>A0AAJ2UFK6</accession>
<evidence type="ECO:0000313" key="3">
    <source>
        <dbReference type="Proteomes" id="UP001287983"/>
    </source>
</evidence>
<feature type="signal peptide" evidence="1">
    <location>
        <begin position="1"/>
        <end position="23"/>
    </location>
</feature>
<reference evidence="2" key="1">
    <citation type="submission" date="2023-10" db="EMBL/GenBank/DDBJ databases">
        <title>Genome sequences of Myoplasma ovipneumoniae isolated from sheep.</title>
        <authorList>
            <person name="Spergser J."/>
        </authorList>
    </citation>
    <scope>NUCLEOTIDE SEQUENCE</scope>
    <source>
        <strain evidence="2">5474_3</strain>
    </source>
</reference>
<proteinExistence type="predicted"/>
<comment type="caution">
    <text evidence="2">The sequence shown here is derived from an EMBL/GenBank/DDBJ whole genome shotgun (WGS) entry which is preliminary data.</text>
</comment>
<sequence length="234" mass="26327">MKLKTKIKKLSIYSMLFASLSLSILTPTIVAIQKTNANAYNYASYVFAGFTGLELPVNKNKKNNVIQYAEKSNEKFYFGISLEGRQDLAYYGGLFYQDKISWDGIAKAKFRRKNRYDDNPDKIQLAVTSWISGIGSPSFQVGAEVKYDGNFSVGGKLNTNIAIDSNGYLVSEITKHNSKYAKIIYDFNGWKYKVTSFDQYATASAEYGYTKVLLTSNSTYNSVSQLSESLEEEE</sequence>
<name>A0AAJ2UFK6_9BACT</name>